<dbReference type="GeneTree" id="ENSGT00940000153181"/>
<evidence type="ECO:0000256" key="2">
    <source>
        <dbReference type="SAM" id="MobiDB-lite"/>
    </source>
</evidence>
<dbReference type="SMART" id="SM00147">
    <property type="entry name" value="RasGEF"/>
    <property type="match status" value="1"/>
</dbReference>
<organism evidence="4 5">
    <name type="scientific">Equus caballus</name>
    <name type="common">Horse</name>
    <dbReference type="NCBI Taxonomy" id="9796"/>
    <lineage>
        <taxon>Eukaryota</taxon>
        <taxon>Metazoa</taxon>
        <taxon>Chordata</taxon>
        <taxon>Craniata</taxon>
        <taxon>Vertebrata</taxon>
        <taxon>Euteleostomi</taxon>
        <taxon>Mammalia</taxon>
        <taxon>Eutheria</taxon>
        <taxon>Laurasiatheria</taxon>
        <taxon>Perissodactyla</taxon>
        <taxon>Equidae</taxon>
        <taxon>Equus</taxon>
    </lineage>
</organism>
<dbReference type="InterPro" id="IPR001895">
    <property type="entry name" value="RASGEF_cat_dom"/>
</dbReference>
<dbReference type="InterPro" id="IPR008937">
    <property type="entry name" value="Ras-like_GEF"/>
</dbReference>
<dbReference type="PANTHER" id="PTHR23113:SF35">
    <property type="entry name" value="RAL GUANINE NUCLEOTIDE DISSOCIATION STIMULATOR"/>
    <property type="match status" value="1"/>
</dbReference>
<dbReference type="Proteomes" id="UP000002281">
    <property type="component" value="Unplaced"/>
</dbReference>
<feature type="compositionally biased region" description="Pro residues" evidence="2">
    <location>
        <begin position="158"/>
        <end position="181"/>
    </location>
</feature>
<dbReference type="GO" id="GO:0007265">
    <property type="term" value="P:Ras protein signal transduction"/>
    <property type="evidence" value="ECO:0000318"/>
    <property type="project" value="GO_Central"/>
</dbReference>
<dbReference type="InterPro" id="IPR036964">
    <property type="entry name" value="RASGEF_cat_dom_sf"/>
</dbReference>
<evidence type="ECO:0000313" key="4">
    <source>
        <dbReference type="Ensembl" id="ENSECAP00000055891.1"/>
    </source>
</evidence>
<dbReference type="SUPFAM" id="SSF48366">
    <property type="entry name" value="Ras GEF"/>
    <property type="match status" value="1"/>
</dbReference>
<evidence type="ECO:0000259" key="3">
    <source>
        <dbReference type="SMART" id="SM00147"/>
    </source>
</evidence>
<keyword evidence="5" id="KW-1185">Reference proteome</keyword>
<dbReference type="AlphaFoldDB" id="A0A9L0QXC3"/>
<dbReference type="Ensembl" id="ENSECAT00000141423.1">
    <property type="protein sequence ID" value="ENSECAP00000055891.1"/>
    <property type="gene ID" value="ENSECAG00000044441.1"/>
</dbReference>
<feature type="domain" description="Ras-GEF" evidence="3">
    <location>
        <begin position="230"/>
        <end position="392"/>
    </location>
</feature>
<dbReference type="InterPro" id="IPR023578">
    <property type="entry name" value="Ras_GEF_dom_sf"/>
</dbReference>
<feature type="region of interest" description="Disordered" evidence="2">
    <location>
        <begin position="157"/>
        <end position="215"/>
    </location>
</feature>
<dbReference type="PANTHER" id="PTHR23113">
    <property type="entry name" value="GUANINE NUCLEOTIDE EXCHANGE FACTOR"/>
    <property type="match status" value="1"/>
</dbReference>
<dbReference type="Gene3D" id="1.10.840.10">
    <property type="entry name" value="Ras guanine-nucleotide exchange factors catalytic domain"/>
    <property type="match status" value="1"/>
</dbReference>
<feature type="region of interest" description="Disordered" evidence="2">
    <location>
        <begin position="363"/>
        <end position="392"/>
    </location>
</feature>
<protein>
    <recommendedName>
        <fullName evidence="3">Ras-GEF domain-containing protein</fullName>
    </recommendedName>
</protein>
<reference evidence="4" key="3">
    <citation type="submission" date="2025-09" db="UniProtKB">
        <authorList>
            <consortium name="Ensembl"/>
        </authorList>
    </citation>
    <scope>IDENTIFICATION</scope>
    <source>
        <strain evidence="4">Thoroughbred</strain>
    </source>
</reference>
<reference evidence="4" key="2">
    <citation type="submission" date="2025-08" db="UniProtKB">
        <authorList>
            <consortium name="Ensembl"/>
        </authorList>
    </citation>
    <scope>IDENTIFICATION</scope>
    <source>
        <strain evidence="4">Thoroughbred</strain>
    </source>
</reference>
<dbReference type="GO" id="GO:0005085">
    <property type="term" value="F:guanyl-nucleotide exchange factor activity"/>
    <property type="evidence" value="ECO:0000318"/>
    <property type="project" value="GO_Central"/>
</dbReference>
<evidence type="ECO:0000256" key="1">
    <source>
        <dbReference type="ARBA" id="ARBA00022658"/>
    </source>
</evidence>
<proteinExistence type="predicted"/>
<name>A0A9L0QXC3_HORSE</name>
<dbReference type="GO" id="GO:0005886">
    <property type="term" value="C:plasma membrane"/>
    <property type="evidence" value="ECO:0000318"/>
    <property type="project" value="GO_Central"/>
</dbReference>
<reference evidence="4" key="1">
    <citation type="journal article" date="2009" name="Science">
        <title>Genome sequence, comparative analysis, and population genetics of the domestic horse.</title>
        <authorList>
            <consortium name="Broad Institute Genome Sequencing Platform"/>
            <consortium name="Broad Institute Whole Genome Assembly Team"/>
            <person name="Wade C.M."/>
            <person name="Giulotto E."/>
            <person name="Sigurdsson S."/>
            <person name="Zoli M."/>
            <person name="Gnerre S."/>
            <person name="Imsland F."/>
            <person name="Lear T.L."/>
            <person name="Adelson D.L."/>
            <person name="Bailey E."/>
            <person name="Bellone R.R."/>
            <person name="Bloecker H."/>
            <person name="Distl O."/>
            <person name="Edgar R.C."/>
            <person name="Garber M."/>
            <person name="Leeb T."/>
            <person name="Mauceli E."/>
            <person name="MacLeod J.N."/>
            <person name="Penedo M.C.T."/>
            <person name="Raison J.M."/>
            <person name="Sharpe T."/>
            <person name="Vogel J."/>
            <person name="Andersson L."/>
            <person name="Antczak D.F."/>
            <person name="Biagi T."/>
            <person name="Binns M.M."/>
            <person name="Chowdhary B.P."/>
            <person name="Coleman S.J."/>
            <person name="Della Valle G."/>
            <person name="Fryc S."/>
            <person name="Guerin G."/>
            <person name="Hasegawa T."/>
            <person name="Hill E.W."/>
            <person name="Jurka J."/>
            <person name="Kiialainen A."/>
            <person name="Lindgren G."/>
            <person name="Liu J."/>
            <person name="Magnani E."/>
            <person name="Mickelson J.R."/>
            <person name="Murray J."/>
            <person name="Nergadze S.G."/>
            <person name="Onofrio R."/>
            <person name="Pedroni S."/>
            <person name="Piras M.F."/>
            <person name="Raudsepp T."/>
            <person name="Rocchi M."/>
            <person name="Roeed K.H."/>
            <person name="Ryder O.A."/>
            <person name="Searle S."/>
            <person name="Skow L."/>
            <person name="Swinburne J.E."/>
            <person name="Syvaenen A.C."/>
            <person name="Tozaki T."/>
            <person name="Valberg S.J."/>
            <person name="Vaudin M."/>
            <person name="White J.R."/>
            <person name="Zody M.C."/>
            <person name="Lander E.S."/>
            <person name="Lindblad-Toh K."/>
        </authorList>
    </citation>
    <scope>NUCLEOTIDE SEQUENCE [LARGE SCALE GENOMIC DNA]</scope>
    <source>
        <strain evidence="4">Thoroughbred</strain>
    </source>
</reference>
<keyword evidence="1" id="KW-0344">Guanine-nucleotide releasing factor</keyword>
<accession>A0A9L0QXC3</accession>
<evidence type="ECO:0000313" key="5">
    <source>
        <dbReference type="Proteomes" id="UP000002281"/>
    </source>
</evidence>
<sequence length="427" mass="45354">GLQDACPPGRHDAEALRVCAASLPQQSPLQCHHLPLQGLRLQHSPPGAGPAVSQVPSTLRPGRCPHPLWDTWRQLGPLRAGCWRTGPPPKCYLFPAGNLAGPRAGLQGAPAVFSWTLQLATLHVSFGGSHVEGHAYLLPGHLEHLKAIEAERKEPAPKLLPLPEPEPVPAPGLEPAAPPVSPRVVELEPAAPESATPGPEQGPPLEAAPEPSCPCAVTTEDQLREEKLNILDFPPQLVAEQLTRMAAELFKTLVPAHCLGSIWSERDNRERESLAPTVRDTVMHDNTVANCILVTCLGDASMTAQDRARVVELWIRVAEECRGLGNFCSLHTDPFCPAEPCHCPSPRHLGTSFQGEFSNLEEVGQERETREQGAASAGGDLHVKDCREGPPGSPGEAVAAGCRPLPGDVLPFPGAAGCYDGGLCGGE</sequence>
<dbReference type="Pfam" id="PF00617">
    <property type="entry name" value="RasGEF"/>
    <property type="match status" value="1"/>
</dbReference>